<reference evidence="1" key="1">
    <citation type="submission" date="2005-01" db="EMBL/GenBank/DDBJ databases">
        <authorList>
            <person name="Han Z."/>
        </authorList>
    </citation>
    <scope>NUCLEOTIDE SEQUENCE</scope>
</reference>
<proteinExistence type="evidence at transcript level"/>
<accession>Q5BR04</accession>
<evidence type="ECO:0000313" key="1">
    <source>
        <dbReference type="EMBL" id="AAX31032.1"/>
    </source>
</evidence>
<sequence length="86" mass="9936">MSGAKICHFCQKFAYIKAKYLFRYPQYFYISCMLQLPLIQPPSVYSIVQDNLQMTLVNVVLVSLKIPKIASHQPMTPKMFPANLHV</sequence>
<organism evidence="1">
    <name type="scientific">Schistosoma japonicum</name>
    <name type="common">Blood fluke</name>
    <dbReference type="NCBI Taxonomy" id="6182"/>
    <lineage>
        <taxon>Eukaryota</taxon>
        <taxon>Metazoa</taxon>
        <taxon>Spiralia</taxon>
        <taxon>Lophotrochozoa</taxon>
        <taxon>Platyhelminthes</taxon>
        <taxon>Trematoda</taxon>
        <taxon>Digenea</taxon>
        <taxon>Strigeidida</taxon>
        <taxon>Schistosomatoidea</taxon>
        <taxon>Schistosomatidae</taxon>
        <taxon>Schistosoma</taxon>
    </lineage>
</organism>
<name>Q5BR04_SCHJA</name>
<dbReference type="EMBL" id="AY915811">
    <property type="protein sequence ID" value="AAX31032.1"/>
    <property type="molecule type" value="mRNA"/>
</dbReference>
<protein>
    <submittedName>
        <fullName evidence="1">SJCHGC09739 protein</fullName>
    </submittedName>
</protein>
<dbReference type="AlphaFoldDB" id="Q5BR04"/>
<reference evidence="1" key="2">
    <citation type="journal article" date="2006" name="PLoS Pathog.">
        <title>New perspectives on host-parasite interplay by comparative transcriptomic and proteomic analyses of Schistosoma japonicum.</title>
        <authorList>
            <person name="Liu F."/>
            <person name="Lu J."/>
            <person name="Hu W."/>
            <person name="Wang S.Y."/>
            <person name="Cui S.J."/>
            <person name="Chi M."/>
            <person name="Yan Q."/>
            <person name="Wang X.R."/>
            <person name="Song H.D."/>
            <person name="Xu X.N."/>
            <person name="Wang J.J."/>
            <person name="Zhang X.L."/>
            <person name="Zhang X."/>
            <person name="Wang Z.Q."/>
            <person name="Xue C.L."/>
            <person name="Brindley P.J."/>
            <person name="McManus D.P."/>
            <person name="Yang P.Y."/>
            <person name="Feng Z."/>
            <person name="Chen Z."/>
            <person name="Han Z.G."/>
        </authorList>
    </citation>
    <scope>NUCLEOTIDE SEQUENCE</scope>
</reference>